<sequence length="91" mass="10705">MSVSVAQRSSLPDPINSSLLNIIHDDNDAQQFQQIIRDRRGIVEFFFCIYSIVRRELRQSLRKNFIRSSELLSAHIKSWSHHLPICEHKKC</sequence>
<comment type="caution">
    <text evidence="1">The sequence shown here is derived from an EMBL/GenBank/DDBJ whole genome shotgun (WGS) entry which is preliminary data.</text>
</comment>
<accession>A0A815EBW1</accession>
<gene>
    <name evidence="1" type="ORF">VCS650_LOCUS31252</name>
</gene>
<organism evidence="1 2">
    <name type="scientific">Adineta steineri</name>
    <dbReference type="NCBI Taxonomy" id="433720"/>
    <lineage>
        <taxon>Eukaryota</taxon>
        <taxon>Metazoa</taxon>
        <taxon>Spiralia</taxon>
        <taxon>Gnathifera</taxon>
        <taxon>Rotifera</taxon>
        <taxon>Eurotatoria</taxon>
        <taxon>Bdelloidea</taxon>
        <taxon>Adinetida</taxon>
        <taxon>Adinetidae</taxon>
        <taxon>Adineta</taxon>
    </lineage>
</organism>
<evidence type="ECO:0000313" key="1">
    <source>
        <dbReference type="EMBL" id="CAF1304760.1"/>
    </source>
</evidence>
<name>A0A815EBW1_9BILA</name>
<reference evidence="1" key="1">
    <citation type="submission" date="2021-02" db="EMBL/GenBank/DDBJ databases">
        <authorList>
            <person name="Nowell W R."/>
        </authorList>
    </citation>
    <scope>NUCLEOTIDE SEQUENCE</scope>
</reference>
<dbReference type="Proteomes" id="UP000663891">
    <property type="component" value="Unassembled WGS sequence"/>
</dbReference>
<dbReference type="EMBL" id="CAJNON010000529">
    <property type="protein sequence ID" value="CAF1304760.1"/>
    <property type="molecule type" value="Genomic_DNA"/>
</dbReference>
<dbReference type="AlphaFoldDB" id="A0A815EBW1"/>
<evidence type="ECO:0000313" key="2">
    <source>
        <dbReference type="Proteomes" id="UP000663891"/>
    </source>
</evidence>
<proteinExistence type="predicted"/>
<protein>
    <submittedName>
        <fullName evidence="1">Uncharacterized protein</fullName>
    </submittedName>
</protein>